<keyword evidence="2" id="KW-1185">Reference proteome</keyword>
<dbReference type="Proteomes" id="UP001056120">
    <property type="component" value="Linkage Group LG11"/>
</dbReference>
<sequence length="139" mass="15783">MPESSGVPTPRAPRVCTSDWDWLIWDIRMWKVEGDLPTTCDPVGLSCLLPPVPLTGECVGCTIPVLVSRSYTHGEQIGYLETDVGYLQEDLACIHHLKLNIMGVMEDQELYDRSLEQVANHDYEMLVTRVTIKEIDEHR</sequence>
<reference evidence="1 2" key="2">
    <citation type="journal article" date="2022" name="Mol. Ecol. Resour.">
        <title>The genomes of chicory, endive, great burdock and yacon provide insights into Asteraceae paleo-polyploidization history and plant inulin production.</title>
        <authorList>
            <person name="Fan W."/>
            <person name="Wang S."/>
            <person name="Wang H."/>
            <person name="Wang A."/>
            <person name="Jiang F."/>
            <person name="Liu H."/>
            <person name="Zhao H."/>
            <person name="Xu D."/>
            <person name="Zhang Y."/>
        </authorList>
    </citation>
    <scope>NUCLEOTIDE SEQUENCE [LARGE SCALE GENOMIC DNA]</scope>
    <source>
        <strain evidence="2">cv. Yunnan</strain>
        <tissue evidence="1">Leaves</tissue>
    </source>
</reference>
<accession>A0ACB9HS61</accession>
<evidence type="ECO:0000313" key="2">
    <source>
        <dbReference type="Proteomes" id="UP001056120"/>
    </source>
</evidence>
<protein>
    <submittedName>
        <fullName evidence="1">Uncharacterized protein</fullName>
    </submittedName>
</protein>
<reference evidence="2" key="1">
    <citation type="journal article" date="2022" name="Mol. Ecol. Resour.">
        <title>The genomes of chicory, endive, great burdock and yacon provide insights into Asteraceae palaeo-polyploidization history and plant inulin production.</title>
        <authorList>
            <person name="Fan W."/>
            <person name="Wang S."/>
            <person name="Wang H."/>
            <person name="Wang A."/>
            <person name="Jiang F."/>
            <person name="Liu H."/>
            <person name="Zhao H."/>
            <person name="Xu D."/>
            <person name="Zhang Y."/>
        </authorList>
    </citation>
    <scope>NUCLEOTIDE SEQUENCE [LARGE SCALE GENOMIC DNA]</scope>
    <source>
        <strain evidence="2">cv. Yunnan</strain>
    </source>
</reference>
<dbReference type="EMBL" id="CM042028">
    <property type="protein sequence ID" value="KAI3797652.1"/>
    <property type="molecule type" value="Genomic_DNA"/>
</dbReference>
<organism evidence="1 2">
    <name type="scientific">Smallanthus sonchifolius</name>
    <dbReference type="NCBI Taxonomy" id="185202"/>
    <lineage>
        <taxon>Eukaryota</taxon>
        <taxon>Viridiplantae</taxon>
        <taxon>Streptophyta</taxon>
        <taxon>Embryophyta</taxon>
        <taxon>Tracheophyta</taxon>
        <taxon>Spermatophyta</taxon>
        <taxon>Magnoliopsida</taxon>
        <taxon>eudicotyledons</taxon>
        <taxon>Gunneridae</taxon>
        <taxon>Pentapetalae</taxon>
        <taxon>asterids</taxon>
        <taxon>campanulids</taxon>
        <taxon>Asterales</taxon>
        <taxon>Asteraceae</taxon>
        <taxon>Asteroideae</taxon>
        <taxon>Heliantheae alliance</taxon>
        <taxon>Millerieae</taxon>
        <taxon>Smallanthus</taxon>
    </lineage>
</organism>
<comment type="caution">
    <text evidence="1">The sequence shown here is derived from an EMBL/GenBank/DDBJ whole genome shotgun (WGS) entry which is preliminary data.</text>
</comment>
<gene>
    <name evidence="1" type="ORF">L1987_32913</name>
</gene>
<evidence type="ECO:0000313" key="1">
    <source>
        <dbReference type="EMBL" id="KAI3797652.1"/>
    </source>
</evidence>
<proteinExistence type="predicted"/>
<name>A0ACB9HS61_9ASTR</name>